<evidence type="ECO:0000313" key="2">
    <source>
        <dbReference type="EMBL" id="OGE71882.1"/>
    </source>
</evidence>
<reference evidence="2 3" key="1">
    <citation type="journal article" date="2016" name="Nat. Commun.">
        <title>Thousands of microbial genomes shed light on interconnected biogeochemical processes in an aquifer system.</title>
        <authorList>
            <person name="Anantharaman K."/>
            <person name="Brown C.T."/>
            <person name="Hug L.A."/>
            <person name="Sharon I."/>
            <person name="Castelle C.J."/>
            <person name="Probst A.J."/>
            <person name="Thomas B.C."/>
            <person name="Singh A."/>
            <person name="Wilkins M.J."/>
            <person name="Karaoz U."/>
            <person name="Brodie E.L."/>
            <person name="Williams K.H."/>
            <person name="Hubbard S.S."/>
            <person name="Banfield J.F."/>
        </authorList>
    </citation>
    <scope>NUCLEOTIDE SEQUENCE [LARGE SCALE GENOMIC DNA]</scope>
</reference>
<comment type="caution">
    <text evidence="2">The sequence shown here is derived from an EMBL/GenBank/DDBJ whole genome shotgun (WGS) entry which is preliminary data.</text>
</comment>
<gene>
    <name evidence="2" type="ORF">A2617_00625</name>
</gene>
<evidence type="ECO:0000256" key="1">
    <source>
        <dbReference type="SAM" id="Phobius"/>
    </source>
</evidence>
<feature type="transmembrane region" description="Helical" evidence="1">
    <location>
        <begin position="7"/>
        <end position="27"/>
    </location>
</feature>
<keyword evidence="1" id="KW-1133">Transmembrane helix</keyword>
<sequence>MKDTGQIIIILLLVMVVALAIGLSVVGRSINDISTSTNTENSSRAFSAAEAGIEKILNLQSEQAISLGGKVTPLSDIQFDNNASAKDVLIDAAIPREKTALEYPPFGKESFAQFWLASPADPNCTDPVGSRCYREDNFDVYFGEAREYSSRLDNLEDQPAIEVSVIYKIGGEYKSEKYFFDSYVKAPLPGRNSNNFNGCLDRGDSATAWSVPKIVTNGGISANRAFYCKVNISGYKETGSEIPYMVRVRILYTNSSHPVAVAPTGNASLPLQTNIYKSTGVAGDVQRRLEVFREKSVMPQFFDFALFSAGSLNKE</sequence>
<accession>A0A1F5N2U1</accession>
<name>A0A1F5N2U1_9BACT</name>
<keyword evidence="1" id="KW-0812">Transmembrane</keyword>
<protein>
    <recommendedName>
        <fullName evidence="4">Type 4 fimbrial biogenesis protein PilX N-terminal domain-containing protein</fullName>
    </recommendedName>
</protein>
<organism evidence="2 3">
    <name type="scientific">Candidatus Daviesbacteria bacterium RIFOXYD1_FULL_41_10</name>
    <dbReference type="NCBI Taxonomy" id="1797801"/>
    <lineage>
        <taxon>Bacteria</taxon>
        <taxon>Candidatus Daviesiibacteriota</taxon>
    </lineage>
</organism>
<dbReference type="Proteomes" id="UP000177135">
    <property type="component" value="Unassembled WGS sequence"/>
</dbReference>
<dbReference type="AlphaFoldDB" id="A0A1F5N2U1"/>
<dbReference type="EMBL" id="MFEC01000004">
    <property type="protein sequence ID" value="OGE71882.1"/>
    <property type="molecule type" value="Genomic_DNA"/>
</dbReference>
<evidence type="ECO:0000313" key="3">
    <source>
        <dbReference type="Proteomes" id="UP000177135"/>
    </source>
</evidence>
<proteinExistence type="predicted"/>
<evidence type="ECO:0008006" key="4">
    <source>
        <dbReference type="Google" id="ProtNLM"/>
    </source>
</evidence>
<keyword evidence="1" id="KW-0472">Membrane</keyword>